<name>A0A3P7MDM4_DIBLA</name>
<gene>
    <name evidence="1" type="ORF">DILT_LOCUS15035</name>
</gene>
<evidence type="ECO:0000313" key="2">
    <source>
        <dbReference type="Proteomes" id="UP000281553"/>
    </source>
</evidence>
<keyword evidence="2" id="KW-1185">Reference proteome</keyword>
<proteinExistence type="predicted"/>
<sequence length="192" mass="22300">MWAFADKQKVSTEHLLQPALDIPDNPGPQFSLNLEDFFELAKTIRLRGHPWIRPQAGGRHKAPYHGKKQLELSIESGAFAEKATTSEKLEDFFRRELLNTRQQCGEMMPTLKLRFIRLDWATHSNFIRLKFTQEMAIVAEARFVQSKSPFGERTGEDVIQRQHREPHSRAILTSYFTRFVADNVDAVEIQYL</sequence>
<protein>
    <submittedName>
        <fullName evidence="1">Uncharacterized protein</fullName>
    </submittedName>
</protein>
<reference evidence="1 2" key="1">
    <citation type="submission" date="2018-11" db="EMBL/GenBank/DDBJ databases">
        <authorList>
            <consortium name="Pathogen Informatics"/>
        </authorList>
    </citation>
    <scope>NUCLEOTIDE SEQUENCE [LARGE SCALE GENOMIC DNA]</scope>
</reference>
<accession>A0A3P7MDM4</accession>
<dbReference type="OrthoDB" id="10618256at2759"/>
<dbReference type="AlphaFoldDB" id="A0A3P7MDM4"/>
<organism evidence="1 2">
    <name type="scientific">Dibothriocephalus latus</name>
    <name type="common">Fish tapeworm</name>
    <name type="synonym">Diphyllobothrium latum</name>
    <dbReference type="NCBI Taxonomy" id="60516"/>
    <lineage>
        <taxon>Eukaryota</taxon>
        <taxon>Metazoa</taxon>
        <taxon>Spiralia</taxon>
        <taxon>Lophotrochozoa</taxon>
        <taxon>Platyhelminthes</taxon>
        <taxon>Cestoda</taxon>
        <taxon>Eucestoda</taxon>
        <taxon>Diphyllobothriidea</taxon>
        <taxon>Diphyllobothriidae</taxon>
        <taxon>Dibothriocephalus</taxon>
    </lineage>
</organism>
<evidence type="ECO:0000313" key="1">
    <source>
        <dbReference type="EMBL" id="VDN27575.1"/>
    </source>
</evidence>
<dbReference type="Proteomes" id="UP000281553">
    <property type="component" value="Unassembled WGS sequence"/>
</dbReference>
<dbReference type="EMBL" id="UYRU01076978">
    <property type="protein sequence ID" value="VDN27575.1"/>
    <property type="molecule type" value="Genomic_DNA"/>
</dbReference>